<evidence type="ECO:0000313" key="4">
    <source>
        <dbReference type="Proteomes" id="UP001150062"/>
    </source>
</evidence>
<name>A0ABQ8XXV2_9EUKA</name>
<gene>
    <name evidence="3" type="ORF">M0813_03442</name>
</gene>
<organism evidence="3 4">
    <name type="scientific">Anaeramoeba flamelloides</name>
    <dbReference type="NCBI Taxonomy" id="1746091"/>
    <lineage>
        <taxon>Eukaryota</taxon>
        <taxon>Metamonada</taxon>
        <taxon>Anaeramoebidae</taxon>
        <taxon>Anaeramoeba</taxon>
    </lineage>
</organism>
<comment type="caution">
    <text evidence="3">The sequence shown here is derived from an EMBL/GenBank/DDBJ whole genome shotgun (WGS) entry which is preliminary data.</text>
</comment>
<proteinExistence type="predicted"/>
<reference evidence="3" key="1">
    <citation type="submission" date="2022-08" db="EMBL/GenBank/DDBJ databases">
        <title>Novel sulfate-reducing endosymbionts in the free-living metamonad Anaeramoeba.</title>
        <authorList>
            <person name="Jerlstrom-Hultqvist J."/>
            <person name="Cepicka I."/>
            <person name="Gallot-Lavallee L."/>
            <person name="Salas-Leiva D."/>
            <person name="Curtis B.A."/>
            <person name="Zahonova K."/>
            <person name="Pipaliya S."/>
            <person name="Dacks J."/>
            <person name="Roger A.J."/>
        </authorList>
    </citation>
    <scope>NUCLEOTIDE SEQUENCE</scope>
    <source>
        <strain evidence="3">Schooner1</strain>
    </source>
</reference>
<dbReference type="PROSITE" id="PS50174">
    <property type="entry name" value="G_PATCH"/>
    <property type="match status" value="1"/>
</dbReference>
<dbReference type="InterPro" id="IPR000467">
    <property type="entry name" value="G_patch_dom"/>
</dbReference>
<dbReference type="EMBL" id="JAOAOG010000240">
    <property type="protein sequence ID" value="KAJ6237035.1"/>
    <property type="molecule type" value="Genomic_DNA"/>
</dbReference>
<evidence type="ECO:0000259" key="2">
    <source>
        <dbReference type="PROSITE" id="PS50174"/>
    </source>
</evidence>
<evidence type="ECO:0000256" key="1">
    <source>
        <dbReference type="SAM" id="MobiDB-lite"/>
    </source>
</evidence>
<evidence type="ECO:0000313" key="3">
    <source>
        <dbReference type="EMBL" id="KAJ6237035.1"/>
    </source>
</evidence>
<sequence>MGWKGKGNAIGRRGNGLKQPIGFISGPNRLGLGGQIAPQIEDTPRKRKINRETNKDPKFFVPQSITFVNLTKSGKIIHVKGIYEKGNKLRSSIAKIKKKGKLHKKKKKKNETN</sequence>
<feature type="domain" description="G-patch" evidence="2">
    <location>
        <begin position="1"/>
        <end position="37"/>
    </location>
</feature>
<keyword evidence="4" id="KW-1185">Reference proteome</keyword>
<protein>
    <recommendedName>
        <fullName evidence="2">G-patch domain-containing protein</fullName>
    </recommendedName>
</protein>
<feature type="region of interest" description="Disordered" evidence="1">
    <location>
        <begin position="1"/>
        <end position="55"/>
    </location>
</feature>
<dbReference type="Proteomes" id="UP001150062">
    <property type="component" value="Unassembled WGS sequence"/>
</dbReference>
<accession>A0ABQ8XXV2</accession>